<gene>
    <name evidence="6" type="primary">menG</name>
    <name evidence="7" type="ORF">SAMN04488123_101162</name>
</gene>
<dbReference type="InterPro" id="IPR004033">
    <property type="entry name" value="UbiE/COQ5_MeTrFase"/>
</dbReference>
<feature type="binding site" evidence="6">
    <location>
        <position position="58"/>
    </location>
    <ligand>
        <name>S-adenosyl-L-methionine</name>
        <dbReference type="ChEBI" id="CHEBI:59789"/>
    </ligand>
</feature>
<dbReference type="NCBIfam" id="NF001244">
    <property type="entry name" value="PRK00216.1-5"/>
    <property type="match status" value="1"/>
</dbReference>
<evidence type="ECO:0000256" key="3">
    <source>
        <dbReference type="ARBA" id="ARBA00022679"/>
    </source>
</evidence>
<keyword evidence="3 6" id="KW-0808">Transferase</keyword>
<evidence type="ECO:0000256" key="4">
    <source>
        <dbReference type="ARBA" id="ARBA00022691"/>
    </source>
</evidence>
<dbReference type="PANTHER" id="PTHR43591:SF24">
    <property type="entry name" value="2-METHOXY-6-POLYPRENYL-1,4-BENZOQUINOL METHYLASE, MITOCHONDRIAL"/>
    <property type="match status" value="1"/>
</dbReference>
<dbReference type="HAMAP" id="MF_01813">
    <property type="entry name" value="MenG_UbiE_methyltr"/>
    <property type="match status" value="1"/>
</dbReference>
<dbReference type="PROSITE" id="PS01184">
    <property type="entry name" value="UBIE_2"/>
    <property type="match status" value="1"/>
</dbReference>
<proteinExistence type="inferred from homology"/>
<dbReference type="PROSITE" id="PS01183">
    <property type="entry name" value="UBIE_1"/>
    <property type="match status" value="1"/>
</dbReference>
<reference evidence="7 8" key="1">
    <citation type="submission" date="2016-10" db="EMBL/GenBank/DDBJ databases">
        <authorList>
            <person name="de Groot N.N."/>
        </authorList>
    </citation>
    <scope>NUCLEOTIDE SEQUENCE [LARGE SCALE GENOMIC DNA]</scope>
    <source>
        <strain evidence="7 8">DSM 21771</strain>
    </source>
</reference>
<comment type="function">
    <text evidence="5 6">Methyltransferase required for the conversion of demethylmenaquinol (DMKH2) to menaquinol (MKH2).</text>
</comment>
<dbReference type="NCBIfam" id="NF001243">
    <property type="entry name" value="PRK00216.1-4"/>
    <property type="match status" value="1"/>
</dbReference>
<comment type="similarity">
    <text evidence="6">Belongs to the class I-like SAM-binding methyltransferase superfamily. MenG/UbiE family.</text>
</comment>
<dbReference type="SUPFAM" id="SSF53335">
    <property type="entry name" value="S-adenosyl-L-methionine-dependent methyltransferases"/>
    <property type="match status" value="1"/>
</dbReference>
<dbReference type="InterPro" id="IPR023576">
    <property type="entry name" value="UbiE/COQ5_MeTrFase_CS"/>
</dbReference>
<comment type="caution">
    <text evidence="6">Lacks conserved residue(s) required for the propagation of feature annotation.</text>
</comment>
<feature type="binding site" evidence="6">
    <location>
        <position position="78"/>
    </location>
    <ligand>
        <name>S-adenosyl-L-methionine</name>
        <dbReference type="ChEBI" id="CHEBI:59789"/>
    </ligand>
</feature>
<dbReference type="CDD" id="cd02440">
    <property type="entry name" value="AdoMet_MTases"/>
    <property type="match status" value="1"/>
</dbReference>
<dbReference type="AlphaFoldDB" id="A0A1G8JCH4"/>
<evidence type="ECO:0000313" key="8">
    <source>
        <dbReference type="Proteomes" id="UP000198853"/>
    </source>
</evidence>
<evidence type="ECO:0000256" key="2">
    <source>
        <dbReference type="ARBA" id="ARBA00022603"/>
    </source>
</evidence>
<sequence length="240" mass="27306">MNKRKEQHVHDVFESISGRYDRMNGVISLKMHTLWRKDMMKRIDFQANANVLDVCAGTADWTIASAQHLQGGEVIGLDFSERMLEVGREKIRKAGVSNARLIHGNAGELPFAAETFDIVTIGFGLRNVPEPHLTLKEMNRVLKPGGQALCLETSRPDNVFIKPVYSVYFQRVMPKLGKWFTGTDKYEWLNESTVHFPNKQKLARWFEDAGFEEVNYCSYAAGAAAGHWGFKPMPVKEERE</sequence>
<evidence type="ECO:0000256" key="1">
    <source>
        <dbReference type="ARBA" id="ARBA00022428"/>
    </source>
</evidence>
<dbReference type="Proteomes" id="UP000198853">
    <property type="component" value="Unassembled WGS sequence"/>
</dbReference>
<dbReference type="GO" id="GO:0032259">
    <property type="term" value="P:methylation"/>
    <property type="evidence" value="ECO:0007669"/>
    <property type="project" value="UniProtKB-KW"/>
</dbReference>
<dbReference type="Pfam" id="PF01209">
    <property type="entry name" value="Ubie_methyltran"/>
    <property type="match status" value="1"/>
</dbReference>
<dbReference type="EMBL" id="FNEN01000001">
    <property type="protein sequence ID" value="SDI28984.1"/>
    <property type="molecule type" value="Genomic_DNA"/>
</dbReference>
<dbReference type="NCBIfam" id="TIGR01934">
    <property type="entry name" value="MenG_MenH_UbiE"/>
    <property type="match status" value="1"/>
</dbReference>
<dbReference type="PANTHER" id="PTHR43591">
    <property type="entry name" value="METHYLTRANSFERASE"/>
    <property type="match status" value="1"/>
</dbReference>
<protein>
    <recommendedName>
        <fullName evidence="6">Demethylmenaquinone methyltransferase</fullName>
        <ecNumber evidence="6">2.1.1.163</ecNumber>
    </recommendedName>
</protein>
<dbReference type="RefSeq" id="WP_090395649.1">
    <property type="nucleotide sequence ID" value="NZ_FNEN01000001.1"/>
</dbReference>
<dbReference type="GO" id="GO:0009234">
    <property type="term" value="P:menaquinone biosynthetic process"/>
    <property type="evidence" value="ECO:0007669"/>
    <property type="project" value="UniProtKB-UniRule"/>
</dbReference>
<comment type="pathway">
    <text evidence="6">Quinol/quinone metabolism; menaquinone biosynthesis; menaquinol from 1,4-dihydroxy-2-naphthoate: step 2/2.</text>
</comment>
<keyword evidence="8" id="KW-1185">Reference proteome</keyword>
<evidence type="ECO:0000256" key="5">
    <source>
        <dbReference type="ARBA" id="ARBA00059758"/>
    </source>
</evidence>
<comment type="catalytic activity">
    <reaction evidence="6">
        <text>a 2-demethylmenaquinol + S-adenosyl-L-methionine = a menaquinol + S-adenosyl-L-homocysteine + H(+)</text>
        <dbReference type="Rhea" id="RHEA:42640"/>
        <dbReference type="Rhea" id="RHEA-COMP:9539"/>
        <dbReference type="Rhea" id="RHEA-COMP:9563"/>
        <dbReference type="ChEBI" id="CHEBI:15378"/>
        <dbReference type="ChEBI" id="CHEBI:18151"/>
        <dbReference type="ChEBI" id="CHEBI:55437"/>
        <dbReference type="ChEBI" id="CHEBI:57856"/>
        <dbReference type="ChEBI" id="CHEBI:59789"/>
        <dbReference type="EC" id="2.1.1.163"/>
    </reaction>
</comment>
<keyword evidence="2 6" id="KW-0489">Methyltransferase</keyword>
<feature type="binding site" evidence="6">
    <location>
        <begin position="105"/>
        <end position="106"/>
    </location>
    <ligand>
        <name>S-adenosyl-L-methionine</name>
        <dbReference type="ChEBI" id="CHEBI:59789"/>
    </ligand>
</feature>
<dbReference type="InterPro" id="IPR029063">
    <property type="entry name" value="SAM-dependent_MTases_sf"/>
</dbReference>
<organism evidence="7 8">
    <name type="scientific">Natribacillus halophilus</name>
    <dbReference type="NCBI Taxonomy" id="549003"/>
    <lineage>
        <taxon>Bacteria</taxon>
        <taxon>Bacillati</taxon>
        <taxon>Bacillota</taxon>
        <taxon>Bacilli</taxon>
        <taxon>Bacillales</taxon>
        <taxon>Bacillaceae</taxon>
        <taxon>Natribacillus</taxon>
    </lineage>
</organism>
<keyword evidence="1 6" id="KW-0474">Menaquinone biosynthesis</keyword>
<name>A0A1G8JCH4_9BACI</name>
<evidence type="ECO:0000313" key="7">
    <source>
        <dbReference type="EMBL" id="SDI28984.1"/>
    </source>
</evidence>
<keyword evidence="4 6" id="KW-0949">S-adenosyl-L-methionine</keyword>
<accession>A0A1G8JCH4</accession>
<dbReference type="GO" id="GO:0043770">
    <property type="term" value="F:demethylmenaquinone methyltransferase activity"/>
    <property type="evidence" value="ECO:0007669"/>
    <property type="project" value="UniProtKB-UniRule"/>
</dbReference>
<evidence type="ECO:0000256" key="6">
    <source>
        <dbReference type="HAMAP-Rule" id="MF_01813"/>
    </source>
</evidence>
<dbReference type="PROSITE" id="PS51608">
    <property type="entry name" value="SAM_MT_UBIE"/>
    <property type="match status" value="1"/>
</dbReference>
<dbReference type="UniPathway" id="UPA00079">
    <property type="reaction ID" value="UER00169"/>
</dbReference>
<dbReference type="FunFam" id="3.40.50.150:FF:000086">
    <property type="entry name" value="Demethylmenaquinone methyltransferase"/>
    <property type="match status" value="1"/>
</dbReference>
<dbReference type="OrthoDB" id="9808140at2"/>
<dbReference type="EC" id="2.1.1.163" evidence="6"/>
<dbReference type="Gene3D" id="3.40.50.150">
    <property type="entry name" value="Vaccinia Virus protein VP39"/>
    <property type="match status" value="1"/>
</dbReference>